<gene>
    <name evidence="1" type="ORF">F7D09_1061</name>
</gene>
<evidence type="ECO:0000313" key="2">
    <source>
        <dbReference type="Proteomes" id="UP000441772"/>
    </source>
</evidence>
<organism evidence="1 2">
    <name type="scientific">Bifidobacterium leontopitheci</name>
    <dbReference type="NCBI Taxonomy" id="2650774"/>
    <lineage>
        <taxon>Bacteria</taxon>
        <taxon>Bacillati</taxon>
        <taxon>Actinomycetota</taxon>
        <taxon>Actinomycetes</taxon>
        <taxon>Bifidobacteriales</taxon>
        <taxon>Bifidobacteriaceae</taxon>
        <taxon>Bifidobacterium</taxon>
    </lineage>
</organism>
<dbReference type="AlphaFoldDB" id="A0A6I1GFY0"/>
<dbReference type="EMBL" id="WBVT01000012">
    <property type="protein sequence ID" value="KAB7790465.1"/>
    <property type="molecule type" value="Genomic_DNA"/>
</dbReference>
<evidence type="ECO:0000313" key="1">
    <source>
        <dbReference type="EMBL" id="KAB7790465.1"/>
    </source>
</evidence>
<sequence length="118" mass="13898">MVERYVFAERPFSPKSGNISFERATDFGVSRPQPPAPTLTRPSLAAFAHNIDRQARFNPEYKRTLLAMYEKPRTKYLVLVHWWIQQPGIKDILRERYRLVSKTYEDGLDADVYVYESK</sequence>
<proteinExistence type="predicted"/>
<reference evidence="1 2" key="1">
    <citation type="submission" date="2019-09" db="EMBL/GenBank/DDBJ databases">
        <title>Characterization of the phylogenetic diversity of two novel species belonging to the genus Bifidobacterium: Bifidobacterium cebidarum sp. nov. and Bifidobacterium leontopitheci sp. nov.</title>
        <authorList>
            <person name="Lugli G.A."/>
            <person name="Duranti S."/>
            <person name="Milani C."/>
            <person name="Turroni F."/>
            <person name="Ventura M."/>
        </authorList>
    </citation>
    <scope>NUCLEOTIDE SEQUENCE [LARGE SCALE GENOMIC DNA]</scope>
    <source>
        <strain evidence="1 2">LMG 31471</strain>
    </source>
</reference>
<keyword evidence="2" id="KW-1185">Reference proteome</keyword>
<accession>A0A6I1GFY0</accession>
<name>A0A6I1GFY0_9BIFI</name>
<protein>
    <submittedName>
        <fullName evidence="1">Uncharacterized protein</fullName>
    </submittedName>
</protein>
<dbReference type="Proteomes" id="UP000441772">
    <property type="component" value="Unassembled WGS sequence"/>
</dbReference>
<comment type="caution">
    <text evidence="1">The sequence shown here is derived from an EMBL/GenBank/DDBJ whole genome shotgun (WGS) entry which is preliminary data.</text>
</comment>